<dbReference type="PANTHER" id="PTHR34475">
    <property type="match status" value="1"/>
</dbReference>
<dbReference type="KEGG" id="bacg:D2962_07725"/>
<dbReference type="InterPro" id="IPR050400">
    <property type="entry name" value="Bact_Cytoskel_RodZ"/>
</dbReference>
<feature type="region of interest" description="Disordered" evidence="1">
    <location>
        <begin position="177"/>
        <end position="196"/>
    </location>
</feature>
<dbReference type="PANTHER" id="PTHR34475:SF1">
    <property type="entry name" value="CYTOSKELETON PROTEIN RODZ"/>
    <property type="match status" value="1"/>
</dbReference>
<dbReference type="GO" id="GO:0003677">
    <property type="term" value="F:DNA binding"/>
    <property type="evidence" value="ECO:0007669"/>
    <property type="project" value="InterPro"/>
</dbReference>
<evidence type="ECO:0000313" key="4">
    <source>
        <dbReference type="EMBL" id="AYO30524.1"/>
    </source>
</evidence>
<dbReference type="SUPFAM" id="SSF47413">
    <property type="entry name" value="lambda repressor-like DNA-binding domains"/>
    <property type="match status" value="1"/>
</dbReference>
<dbReference type="Gene3D" id="1.10.260.40">
    <property type="entry name" value="lambda repressor-like DNA-binding domains"/>
    <property type="match status" value="1"/>
</dbReference>
<dbReference type="AlphaFoldDB" id="A0A3G2R4S8"/>
<keyword evidence="5" id="KW-1185">Reference proteome</keyword>
<evidence type="ECO:0000259" key="3">
    <source>
        <dbReference type="Pfam" id="PF13464"/>
    </source>
</evidence>
<sequence>MLFLLLPGKYKTEGGVKMNQSIQEINGTKELGNFLRQAREEKGIQQELIQQVTKIRMKYLQAIENGEFSAIPGGDVYVKGFLKSYAEAVGLEPSTILQQYKKISATKISETQEENPISSIEPSDNENINTMINFKFIGVLVLIIVFGVLLFYGVKFFQNKPAGHLNTDMNHQITPPMQSTDSIPQTNIPEETSTQTKKTMVELVEDTPEKTVYTVWDKIIEVNLEITRDRCWISVKKDGEAAYEGTLRSGDTKSWTASEELVIRVGNPPVVKLKINGQDFGVMGGKTRNIIFKRGD</sequence>
<dbReference type="EMBL" id="CP033169">
    <property type="protein sequence ID" value="AYO30524.1"/>
    <property type="molecule type" value="Genomic_DNA"/>
</dbReference>
<dbReference type="InterPro" id="IPR025194">
    <property type="entry name" value="RodZ-like_C"/>
</dbReference>
<keyword evidence="2" id="KW-1133">Transmembrane helix</keyword>
<gene>
    <name evidence="4" type="ORF">D2962_07725</name>
</gene>
<dbReference type="Proteomes" id="UP000280960">
    <property type="component" value="Chromosome"/>
</dbReference>
<dbReference type="InterPro" id="IPR010982">
    <property type="entry name" value="Lambda_DNA-bd_dom_sf"/>
</dbReference>
<accession>A0A3G2R4S8</accession>
<evidence type="ECO:0000313" key="5">
    <source>
        <dbReference type="Proteomes" id="UP000280960"/>
    </source>
</evidence>
<reference evidence="4 5" key="1">
    <citation type="submission" date="2018-10" db="EMBL/GenBank/DDBJ databases">
        <authorList>
            <person name="Zhang X."/>
        </authorList>
    </citation>
    <scope>NUCLEOTIDE SEQUENCE [LARGE SCALE GENOMIC DNA]</scope>
    <source>
        <strain evidence="4 5">SK-G1</strain>
    </source>
</reference>
<feature type="domain" description="Cytoskeleton protein RodZ-like C-terminal" evidence="3">
    <location>
        <begin position="228"/>
        <end position="288"/>
    </location>
</feature>
<feature type="transmembrane region" description="Helical" evidence="2">
    <location>
        <begin position="136"/>
        <end position="154"/>
    </location>
</feature>
<name>A0A3G2R4S8_9FIRM</name>
<dbReference type="Pfam" id="PF13413">
    <property type="entry name" value="HTH_25"/>
    <property type="match status" value="1"/>
</dbReference>
<protein>
    <submittedName>
        <fullName evidence="4">Helix-turn-helix domain-containing protein</fullName>
    </submittedName>
</protein>
<organism evidence="4 5">
    <name type="scientific">Biomaibacter acetigenes</name>
    <dbReference type="NCBI Taxonomy" id="2316383"/>
    <lineage>
        <taxon>Bacteria</taxon>
        <taxon>Bacillati</taxon>
        <taxon>Bacillota</taxon>
        <taxon>Clostridia</taxon>
        <taxon>Thermosediminibacterales</taxon>
        <taxon>Tepidanaerobacteraceae</taxon>
        <taxon>Biomaibacter</taxon>
    </lineage>
</organism>
<keyword evidence="2" id="KW-0472">Membrane</keyword>
<dbReference type="Pfam" id="PF13464">
    <property type="entry name" value="RodZ_C"/>
    <property type="match status" value="1"/>
</dbReference>
<evidence type="ECO:0000256" key="1">
    <source>
        <dbReference type="SAM" id="MobiDB-lite"/>
    </source>
</evidence>
<keyword evidence="2" id="KW-0812">Transmembrane</keyword>
<evidence type="ECO:0000256" key="2">
    <source>
        <dbReference type="SAM" id="Phobius"/>
    </source>
</evidence>
<proteinExistence type="predicted"/>